<evidence type="ECO:0000313" key="2">
    <source>
        <dbReference type="Proteomes" id="UP000191135"/>
    </source>
</evidence>
<protein>
    <recommendedName>
        <fullName evidence="3">DUF2946 domain-containing protein</fullName>
    </recommendedName>
</protein>
<reference evidence="1 2" key="1">
    <citation type="submission" date="2017-03" db="EMBL/GenBank/DDBJ databases">
        <title>Foreign affairs: Plasmid Transfer between Roseobacters and Rhizobia.</title>
        <authorList>
            <person name="Bartling P."/>
            <person name="Bunk B."/>
            <person name="Overmann J."/>
            <person name="Brinkmann H."/>
            <person name="Petersen J."/>
        </authorList>
    </citation>
    <scope>NUCLEOTIDE SEQUENCE [LARGE SCALE GENOMIC DNA]</scope>
    <source>
        <strain evidence="1 2">MACL11</strain>
    </source>
</reference>
<dbReference type="AlphaFoldDB" id="A0A1U9YVS4"/>
<name>A0A1U9YVS4_9HYPH</name>
<keyword evidence="2" id="KW-1185">Reference proteome</keyword>
<accession>A0A1U9YVS4</accession>
<gene>
    <name evidence="1" type="ORF">Mame_00154</name>
</gene>
<sequence>MRGLKAAMRELAAALAVIAVFALAFIYQPFMPALTHHDASSLLASSQTVLCGSGPGDDGAMSHGPCHACRQDAAILPPPPDEAVPAYTCLLAHDLAFEDETPSRVAYTSHYNPRAPPFVV</sequence>
<dbReference type="KEGG" id="mmed:Mame_00154"/>
<evidence type="ECO:0008006" key="3">
    <source>
        <dbReference type="Google" id="ProtNLM"/>
    </source>
</evidence>
<proteinExistence type="predicted"/>
<dbReference type="STRING" id="1122214.Mame_00154"/>
<organism evidence="1 2">
    <name type="scientific">Martelella mediterranea DSM 17316</name>
    <dbReference type="NCBI Taxonomy" id="1122214"/>
    <lineage>
        <taxon>Bacteria</taxon>
        <taxon>Pseudomonadati</taxon>
        <taxon>Pseudomonadota</taxon>
        <taxon>Alphaproteobacteria</taxon>
        <taxon>Hyphomicrobiales</taxon>
        <taxon>Aurantimonadaceae</taxon>
        <taxon>Martelella</taxon>
    </lineage>
</organism>
<dbReference type="Proteomes" id="UP000191135">
    <property type="component" value="Chromosome"/>
</dbReference>
<evidence type="ECO:0000313" key="1">
    <source>
        <dbReference type="EMBL" id="AQZ49537.1"/>
    </source>
</evidence>
<dbReference type="EMBL" id="CP020330">
    <property type="protein sequence ID" value="AQZ49537.1"/>
    <property type="molecule type" value="Genomic_DNA"/>
</dbReference>